<evidence type="ECO:0000256" key="7">
    <source>
        <dbReference type="ARBA" id="ARBA00023180"/>
    </source>
</evidence>
<protein>
    <submittedName>
        <fullName evidence="10">Adenylate/guanylate cyclase catalytic domain protein</fullName>
    </submittedName>
</protein>
<dbReference type="AlphaFoldDB" id="A0A0B1RRK3"/>
<evidence type="ECO:0000313" key="11">
    <source>
        <dbReference type="Proteomes" id="UP000053660"/>
    </source>
</evidence>
<keyword evidence="3" id="KW-0812">Transmembrane</keyword>
<comment type="catalytic activity">
    <reaction evidence="1">
        <text>GTP = 3',5'-cyclic GMP + diphosphate</text>
        <dbReference type="Rhea" id="RHEA:13665"/>
        <dbReference type="ChEBI" id="CHEBI:33019"/>
        <dbReference type="ChEBI" id="CHEBI:37565"/>
        <dbReference type="ChEBI" id="CHEBI:57746"/>
        <dbReference type="EC" id="4.6.1.2"/>
    </reaction>
</comment>
<accession>A0A0B1RRK3</accession>
<dbReference type="SMART" id="SM00044">
    <property type="entry name" value="CYCc"/>
    <property type="match status" value="1"/>
</dbReference>
<evidence type="ECO:0000256" key="5">
    <source>
        <dbReference type="ARBA" id="ARBA00022989"/>
    </source>
</evidence>
<dbReference type="OrthoDB" id="60033at2759"/>
<dbReference type="SUPFAM" id="SSF55073">
    <property type="entry name" value="Nucleotide cyclase"/>
    <property type="match status" value="1"/>
</dbReference>
<keyword evidence="4" id="KW-0547">Nucleotide-binding</keyword>
<dbReference type="GO" id="GO:0000166">
    <property type="term" value="F:nucleotide binding"/>
    <property type="evidence" value="ECO:0007669"/>
    <property type="project" value="UniProtKB-KW"/>
</dbReference>
<keyword evidence="8" id="KW-0456">Lyase</keyword>
<dbReference type="CDD" id="cd07302">
    <property type="entry name" value="CHD"/>
    <property type="match status" value="1"/>
</dbReference>
<dbReference type="GO" id="GO:0004383">
    <property type="term" value="F:guanylate cyclase activity"/>
    <property type="evidence" value="ECO:0007669"/>
    <property type="project" value="UniProtKB-EC"/>
</dbReference>
<evidence type="ECO:0000259" key="9">
    <source>
        <dbReference type="PROSITE" id="PS50125"/>
    </source>
</evidence>
<dbReference type="GO" id="GO:0004016">
    <property type="term" value="F:adenylate cyclase activity"/>
    <property type="evidence" value="ECO:0007669"/>
    <property type="project" value="TreeGrafter"/>
</dbReference>
<evidence type="ECO:0000256" key="1">
    <source>
        <dbReference type="ARBA" id="ARBA00001436"/>
    </source>
</evidence>
<gene>
    <name evidence="10" type="ORF">OESDEN_24721</name>
</gene>
<dbReference type="PROSITE" id="PS50125">
    <property type="entry name" value="GUANYLATE_CYCLASE_2"/>
    <property type="match status" value="1"/>
</dbReference>
<sequence>LRSKNYRQVADKLKLGQTIEPESFDAATVFFSDVVSFTKLAGRCSPLQVVNLLNNLYTTFDSIIDTHDVYKVETIGDGYLCVSGLPHRNGQEHVKEISSMALSFMDSLANFKVPHLPQERINIRVGIHTG</sequence>
<evidence type="ECO:0000256" key="2">
    <source>
        <dbReference type="ARBA" id="ARBA00004370"/>
    </source>
</evidence>
<organism evidence="10 11">
    <name type="scientific">Oesophagostomum dentatum</name>
    <name type="common">Nodular worm</name>
    <dbReference type="NCBI Taxonomy" id="61180"/>
    <lineage>
        <taxon>Eukaryota</taxon>
        <taxon>Metazoa</taxon>
        <taxon>Ecdysozoa</taxon>
        <taxon>Nematoda</taxon>
        <taxon>Chromadorea</taxon>
        <taxon>Rhabditida</taxon>
        <taxon>Rhabditina</taxon>
        <taxon>Rhabditomorpha</taxon>
        <taxon>Strongyloidea</taxon>
        <taxon>Strongylidae</taxon>
        <taxon>Oesophagostomum</taxon>
    </lineage>
</organism>
<dbReference type="PANTHER" id="PTHR11920:SF375">
    <property type="entry name" value="RECEPTOR-TYPE GUANYLATE CYCLASE GCY-13"/>
    <property type="match status" value="1"/>
</dbReference>
<reference evidence="10 11" key="1">
    <citation type="submission" date="2014-03" db="EMBL/GenBank/DDBJ databases">
        <title>Draft genome of the hookworm Oesophagostomum dentatum.</title>
        <authorList>
            <person name="Mitreva M."/>
        </authorList>
    </citation>
    <scope>NUCLEOTIDE SEQUENCE [LARGE SCALE GENOMIC DNA]</scope>
    <source>
        <strain evidence="10 11">OD-Hann</strain>
    </source>
</reference>
<proteinExistence type="predicted"/>
<keyword evidence="11" id="KW-1185">Reference proteome</keyword>
<keyword evidence="6" id="KW-0472">Membrane</keyword>
<dbReference type="InterPro" id="IPR029787">
    <property type="entry name" value="Nucleotide_cyclase"/>
</dbReference>
<dbReference type="GO" id="GO:0007168">
    <property type="term" value="P:receptor guanylyl cyclase signaling pathway"/>
    <property type="evidence" value="ECO:0007669"/>
    <property type="project" value="TreeGrafter"/>
</dbReference>
<dbReference type="EMBL" id="KN612523">
    <property type="protein sequence ID" value="KHJ75663.1"/>
    <property type="molecule type" value="Genomic_DNA"/>
</dbReference>
<dbReference type="Proteomes" id="UP000053660">
    <property type="component" value="Unassembled WGS sequence"/>
</dbReference>
<evidence type="ECO:0000256" key="3">
    <source>
        <dbReference type="ARBA" id="ARBA00022692"/>
    </source>
</evidence>
<dbReference type="Gene3D" id="3.30.70.1230">
    <property type="entry name" value="Nucleotide cyclase"/>
    <property type="match status" value="1"/>
</dbReference>
<comment type="subcellular location">
    <subcellularLocation>
        <location evidence="2">Membrane</location>
    </subcellularLocation>
</comment>
<keyword evidence="7" id="KW-0325">Glycoprotein</keyword>
<evidence type="ECO:0000256" key="4">
    <source>
        <dbReference type="ARBA" id="ARBA00022741"/>
    </source>
</evidence>
<dbReference type="GO" id="GO:0035556">
    <property type="term" value="P:intracellular signal transduction"/>
    <property type="evidence" value="ECO:0007669"/>
    <property type="project" value="InterPro"/>
</dbReference>
<evidence type="ECO:0000313" key="10">
    <source>
        <dbReference type="EMBL" id="KHJ75663.1"/>
    </source>
</evidence>
<evidence type="ECO:0000256" key="8">
    <source>
        <dbReference type="ARBA" id="ARBA00023239"/>
    </source>
</evidence>
<dbReference type="PANTHER" id="PTHR11920">
    <property type="entry name" value="GUANYLYL CYCLASE"/>
    <property type="match status" value="1"/>
</dbReference>
<feature type="domain" description="Guanylate cyclase" evidence="9">
    <location>
        <begin position="28"/>
        <end position="130"/>
    </location>
</feature>
<dbReference type="FunFam" id="3.30.70.1230:FF:000088">
    <property type="entry name" value="Guanylate cyclase"/>
    <property type="match status" value="1"/>
</dbReference>
<dbReference type="InterPro" id="IPR001054">
    <property type="entry name" value="A/G_cyclase"/>
</dbReference>
<dbReference type="InterPro" id="IPR050401">
    <property type="entry name" value="Cyclic_nucleotide_synthase"/>
</dbReference>
<feature type="non-terminal residue" evidence="10">
    <location>
        <position position="1"/>
    </location>
</feature>
<dbReference type="GO" id="GO:0005886">
    <property type="term" value="C:plasma membrane"/>
    <property type="evidence" value="ECO:0007669"/>
    <property type="project" value="TreeGrafter"/>
</dbReference>
<keyword evidence="5" id="KW-1133">Transmembrane helix</keyword>
<name>A0A0B1RRK3_OESDE</name>
<evidence type="ECO:0000256" key="6">
    <source>
        <dbReference type="ARBA" id="ARBA00023136"/>
    </source>
</evidence>
<dbReference type="GO" id="GO:0001653">
    <property type="term" value="F:peptide receptor activity"/>
    <property type="evidence" value="ECO:0007669"/>
    <property type="project" value="TreeGrafter"/>
</dbReference>
<dbReference type="Pfam" id="PF00211">
    <property type="entry name" value="Guanylate_cyc"/>
    <property type="match status" value="1"/>
</dbReference>